<dbReference type="PROSITE" id="PS50931">
    <property type="entry name" value="HTH_LYSR"/>
    <property type="match status" value="1"/>
</dbReference>
<keyword evidence="7" id="KW-1185">Reference proteome</keyword>
<dbReference type="PANTHER" id="PTHR30126">
    <property type="entry name" value="HTH-TYPE TRANSCRIPTIONAL REGULATOR"/>
    <property type="match status" value="1"/>
</dbReference>
<dbReference type="FunFam" id="1.10.10.10:FF:000001">
    <property type="entry name" value="LysR family transcriptional regulator"/>
    <property type="match status" value="1"/>
</dbReference>
<evidence type="ECO:0000256" key="3">
    <source>
        <dbReference type="ARBA" id="ARBA00023125"/>
    </source>
</evidence>
<evidence type="ECO:0000256" key="1">
    <source>
        <dbReference type="ARBA" id="ARBA00009437"/>
    </source>
</evidence>
<dbReference type="SUPFAM" id="SSF46785">
    <property type="entry name" value="Winged helix' DNA-binding domain"/>
    <property type="match status" value="1"/>
</dbReference>
<dbReference type="PRINTS" id="PR00039">
    <property type="entry name" value="HTHLYSR"/>
</dbReference>
<dbReference type="AlphaFoldDB" id="A0A5Q2QD13"/>
<dbReference type="Gene3D" id="1.10.10.10">
    <property type="entry name" value="Winged helix-like DNA-binding domain superfamily/Winged helix DNA-binding domain"/>
    <property type="match status" value="1"/>
</dbReference>
<dbReference type="KEGG" id="llp:GH975_03755"/>
<evidence type="ECO:0000313" key="6">
    <source>
        <dbReference type="EMBL" id="QGG79730.1"/>
    </source>
</evidence>
<reference evidence="6 7" key="1">
    <citation type="submission" date="2019-11" db="EMBL/GenBank/DDBJ databases">
        <authorList>
            <person name="Khan S.A."/>
            <person name="Jeon C.O."/>
            <person name="Chun B.H."/>
        </authorList>
    </citation>
    <scope>NUCLEOTIDE SEQUENCE [LARGE SCALE GENOMIC DNA]</scope>
    <source>
        <strain evidence="6 7">IMCC 1097</strain>
    </source>
</reference>
<keyword evidence="3" id="KW-0238">DNA-binding</keyword>
<keyword evidence="2" id="KW-0805">Transcription regulation</keyword>
<dbReference type="PANTHER" id="PTHR30126:SF81">
    <property type="entry name" value="HTH-TYPE TRANSCRIPTIONAL REGULATOR ILVY"/>
    <property type="match status" value="1"/>
</dbReference>
<accession>A0A5Q2QD13</accession>
<gene>
    <name evidence="6" type="ORF">GH975_03755</name>
</gene>
<dbReference type="InterPro" id="IPR036388">
    <property type="entry name" value="WH-like_DNA-bd_sf"/>
</dbReference>
<evidence type="ECO:0000256" key="4">
    <source>
        <dbReference type="ARBA" id="ARBA00023163"/>
    </source>
</evidence>
<evidence type="ECO:0000259" key="5">
    <source>
        <dbReference type="PROSITE" id="PS50931"/>
    </source>
</evidence>
<dbReference type="GO" id="GO:0000976">
    <property type="term" value="F:transcription cis-regulatory region binding"/>
    <property type="evidence" value="ECO:0007669"/>
    <property type="project" value="TreeGrafter"/>
</dbReference>
<dbReference type="OrthoDB" id="9803735at2"/>
<dbReference type="SUPFAM" id="SSF53850">
    <property type="entry name" value="Periplasmic binding protein-like II"/>
    <property type="match status" value="1"/>
</dbReference>
<protein>
    <submittedName>
        <fullName evidence="6">LysR family transcriptional regulator</fullName>
    </submittedName>
</protein>
<dbReference type="Pfam" id="PF03466">
    <property type="entry name" value="LysR_substrate"/>
    <property type="match status" value="1"/>
</dbReference>
<dbReference type="CDD" id="cd05466">
    <property type="entry name" value="PBP2_LTTR_substrate"/>
    <property type="match status" value="1"/>
</dbReference>
<dbReference type="InterPro" id="IPR005119">
    <property type="entry name" value="LysR_subst-bd"/>
</dbReference>
<comment type="similarity">
    <text evidence="1">Belongs to the LysR transcriptional regulatory family.</text>
</comment>
<evidence type="ECO:0000256" key="2">
    <source>
        <dbReference type="ARBA" id="ARBA00023015"/>
    </source>
</evidence>
<dbReference type="InterPro" id="IPR036390">
    <property type="entry name" value="WH_DNA-bd_sf"/>
</dbReference>
<dbReference type="InterPro" id="IPR000847">
    <property type="entry name" value="LysR_HTH_N"/>
</dbReference>
<feature type="domain" description="HTH lysR-type" evidence="5">
    <location>
        <begin position="3"/>
        <end position="60"/>
    </location>
</feature>
<organism evidence="6 7">
    <name type="scientific">Litorivicinus lipolyticus</name>
    <dbReference type="NCBI Taxonomy" id="418701"/>
    <lineage>
        <taxon>Bacteria</taxon>
        <taxon>Pseudomonadati</taxon>
        <taxon>Pseudomonadota</taxon>
        <taxon>Gammaproteobacteria</taxon>
        <taxon>Oceanospirillales</taxon>
        <taxon>Litorivicinaceae</taxon>
        <taxon>Litorivicinus</taxon>
    </lineage>
</organism>
<dbReference type="Proteomes" id="UP000388235">
    <property type="component" value="Chromosome"/>
</dbReference>
<name>A0A5Q2QD13_9GAMM</name>
<dbReference type="EMBL" id="CP045871">
    <property type="protein sequence ID" value="QGG79730.1"/>
    <property type="molecule type" value="Genomic_DNA"/>
</dbReference>
<dbReference type="GO" id="GO:0003700">
    <property type="term" value="F:DNA-binding transcription factor activity"/>
    <property type="evidence" value="ECO:0007669"/>
    <property type="project" value="InterPro"/>
</dbReference>
<dbReference type="Gene3D" id="3.40.190.290">
    <property type="match status" value="1"/>
</dbReference>
<evidence type="ECO:0000313" key="7">
    <source>
        <dbReference type="Proteomes" id="UP000388235"/>
    </source>
</evidence>
<dbReference type="RefSeq" id="WP_153713234.1">
    <property type="nucleotide sequence ID" value="NZ_CP045871.1"/>
</dbReference>
<proteinExistence type="inferred from homology"/>
<dbReference type="Pfam" id="PF00126">
    <property type="entry name" value="HTH_1"/>
    <property type="match status" value="1"/>
</dbReference>
<sequence length="285" mass="31232">MVIDISNLLAFAAVADWPRMADAADHLNLSQPAVSKRLSELERRLGYPLFDRVNRELVLTEAGRLLLAESRGLLAEHARLERFARAMADGEKGQLRLATSHHIGLHHLPPVLRAYRKAHSGVEPRIQFLDSEAAHEAVSRGDVDLALVTLDPSWTGRLASTQLWHDDLCGFVDQSHPLAGGGDPAEHMAILPERGTYTRDLIEASLPFRLHQVLPTNYLETIGAMIDAGLGWSVLPAGLQRDNWARLPLPPMARELGVIYDPKRHLGASARGFLAALDSAANTAT</sequence>
<keyword evidence="4" id="KW-0804">Transcription</keyword>